<dbReference type="PANTHER" id="PTHR33751:SF9">
    <property type="entry name" value="CYTOCHROME C4"/>
    <property type="match status" value="1"/>
</dbReference>
<evidence type="ECO:0000256" key="1">
    <source>
        <dbReference type="ARBA" id="ARBA00022448"/>
    </source>
</evidence>
<dbReference type="RefSeq" id="WP_123521392.1">
    <property type="nucleotide sequence ID" value="NZ_JBHLWF010000032.1"/>
</dbReference>
<dbReference type="GO" id="GO:0009055">
    <property type="term" value="F:electron transfer activity"/>
    <property type="evidence" value="ECO:0007669"/>
    <property type="project" value="InterPro"/>
</dbReference>
<dbReference type="AlphaFoldDB" id="A0A4R3LFY4"/>
<evidence type="ECO:0000256" key="8">
    <source>
        <dbReference type="SAM" id="SignalP"/>
    </source>
</evidence>
<comment type="caution">
    <text evidence="10">The sequence shown here is derived from an EMBL/GenBank/DDBJ whole genome shotgun (WGS) entry which is preliminary data.</text>
</comment>
<dbReference type="InterPro" id="IPR050597">
    <property type="entry name" value="Cytochrome_c_Oxidase_Subunit"/>
</dbReference>
<evidence type="ECO:0000256" key="4">
    <source>
        <dbReference type="ARBA" id="ARBA00022982"/>
    </source>
</evidence>
<sequence>MSKRLIALAGLVSFTAFAAEAPLVGDPQAGSSKAATCAACHGMDGNSTMPNWPKLAGQHSDYVSRQTRLIRDGGREVFEMMPFVQDLTDQDIADIAAYFATQTGRAGVADDSPVVGRDDGVTYAALGEKLYRSGKMEQGVPACIACHGAAGRGVPGSGYPSLAGQHATYTAARLRFFESGGHYDGETDPSTVMSTIAGRLESSEIDALATYIEGLHRAPRGPQPAVRAAAAPAQAAPAVEAEAEAGEAGEAEPAEAESADTVPGT</sequence>
<evidence type="ECO:0000313" key="11">
    <source>
        <dbReference type="Proteomes" id="UP000294599"/>
    </source>
</evidence>
<feature type="signal peptide" evidence="8">
    <location>
        <begin position="1"/>
        <end position="18"/>
    </location>
</feature>
<dbReference type="GO" id="GO:0005506">
    <property type="term" value="F:iron ion binding"/>
    <property type="evidence" value="ECO:0007669"/>
    <property type="project" value="InterPro"/>
</dbReference>
<name>A0A4R3LFY4_9GAMM</name>
<keyword evidence="2 6" id="KW-0349">Heme</keyword>
<accession>A0A4R3LFY4</accession>
<dbReference type="Proteomes" id="UP000294599">
    <property type="component" value="Unassembled WGS sequence"/>
</dbReference>
<dbReference type="InterPro" id="IPR009056">
    <property type="entry name" value="Cyt_c-like_dom"/>
</dbReference>
<gene>
    <name evidence="10" type="ORF">EDC25_10779</name>
</gene>
<feature type="domain" description="Cytochrome c" evidence="9">
    <location>
        <begin position="122"/>
        <end position="216"/>
    </location>
</feature>
<evidence type="ECO:0000256" key="7">
    <source>
        <dbReference type="SAM" id="MobiDB-lite"/>
    </source>
</evidence>
<evidence type="ECO:0000256" key="5">
    <source>
        <dbReference type="ARBA" id="ARBA00023004"/>
    </source>
</evidence>
<dbReference type="PRINTS" id="PR00605">
    <property type="entry name" value="CYTCHROMECIC"/>
</dbReference>
<dbReference type="InterPro" id="IPR036909">
    <property type="entry name" value="Cyt_c-like_dom_sf"/>
</dbReference>
<keyword evidence="11" id="KW-1185">Reference proteome</keyword>
<evidence type="ECO:0000259" key="9">
    <source>
        <dbReference type="PROSITE" id="PS51007"/>
    </source>
</evidence>
<dbReference type="PANTHER" id="PTHR33751">
    <property type="entry name" value="CBB3-TYPE CYTOCHROME C OXIDASE SUBUNIT FIXP"/>
    <property type="match status" value="1"/>
</dbReference>
<keyword evidence="5 6" id="KW-0408">Iron</keyword>
<reference evidence="10 11" key="1">
    <citation type="submission" date="2019-03" db="EMBL/GenBank/DDBJ databases">
        <title>Genomic Encyclopedia of Type Strains, Phase IV (KMG-IV): sequencing the most valuable type-strain genomes for metagenomic binning, comparative biology and taxonomic classification.</title>
        <authorList>
            <person name="Goeker M."/>
        </authorList>
    </citation>
    <scope>NUCLEOTIDE SEQUENCE [LARGE SCALE GENOMIC DNA]</scope>
    <source>
        <strain evidence="10 11">DSM 21944</strain>
    </source>
</reference>
<dbReference type="GO" id="GO:0020037">
    <property type="term" value="F:heme binding"/>
    <property type="evidence" value="ECO:0007669"/>
    <property type="project" value="InterPro"/>
</dbReference>
<dbReference type="Gene3D" id="1.10.760.10">
    <property type="entry name" value="Cytochrome c-like domain"/>
    <property type="match status" value="2"/>
</dbReference>
<keyword evidence="3 6" id="KW-0479">Metal-binding</keyword>
<feature type="region of interest" description="Disordered" evidence="7">
    <location>
        <begin position="220"/>
        <end position="265"/>
    </location>
</feature>
<evidence type="ECO:0000256" key="6">
    <source>
        <dbReference type="PROSITE-ProRule" id="PRU00433"/>
    </source>
</evidence>
<dbReference type="EMBL" id="SMAF01000007">
    <property type="protein sequence ID" value="TCS98882.1"/>
    <property type="molecule type" value="Genomic_DNA"/>
</dbReference>
<proteinExistence type="predicted"/>
<feature type="domain" description="Cytochrome c" evidence="9">
    <location>
        <begin position="25"/>
        <end position="103"/>
    </location>
</feature>
<dbReference type="OrthoDB" id="9773456at2"/>
<feature type="compositionally biased region" description="Low complexity" evidence="7">
    <location>
        <begin position="223"/>
        <end position="240"/>
    </location>
</feature>
<evidence type="ECO:0000256" key="3">
    <source>
        <dbReference type="ARBA" id="ARBA00022723"/>
    </source>
</evidence>
<dbReference type="Pfam" id="PF00034">
    <property type="entry name" value="Cytochrom_C"/>
    <property type="match status" value="2"/>
</dbReference>
<evidence type="ECO:0000256" key="2">
    <source>
        <dbReference type="ARBA" id="ARBA00022617"/>
    </source>
</evidence>
<keyword evidence="4" id="KW-0249">Electron transport</keyword>
<dbReference type="PROSITE" id="PS51007">
    <property type="entry name" value="CYTC"/>
    <property type="match status" value="2"/>
</dbReference>
<feature type="compositionally biased region" description="Acidic residues" evidence="7">
    <location>
        <begin position="241"/>
        <end position="258"/>
    </location>
</feature>
<dbReference type="SUPFAM" id="SSF46626">
    <property type="entry name" value="Cytochrome c"/>
    <property type="match status" value="2"/>
</dbReference>
<keyword evidence="1" id="KW-0813">Transport</keyword>
<keyword evidence="8" id="KW-0732">Signal</keyword>
<organism evidence="10 11">
    <name type="scientific">Pseudofulvimonas gallinarii</name>
    <dbReference type="NCBI Taxonomy" id="634155"/>
    <lineage>
        <taxon>Bacteria</taxon>
        <taxon>Pseudomonadati</taxon>
        <taxon>Pseudomonadota</taxon>
        <taxon>Gammaproteobacteria</taxon>
        <taxon>Lysobacterales</taxon>
        <taxon>Rhodanobacteraceae</taxon>
        <taxon>Pseudofulvimonas</taxon>
    </lineage>
</organism>
<protein>
    <submittedName>
        <fullName evidence="10">Cytochrome c553</fullName>
    </submittedName>
</protein>
<feature type="chain" id="PRO_5020644239" evidence="8">
    <location>
        <begin position="19"/>
        <end position="265"/>
    </location>
</feature>
<evidence type="ECO:0000313" key="10">
    <source>
        <dbReference type="EMBL" id="TCS98882.1"/>
    </source>
</evidence>
<dbReference type="InterPro" id="IPR008168">
    <property type="entry name" value="Cyt_C_IC"/>
</dbReference>